<feature type="chain" id="PRO_5046757472" evidence="2">
    <location>
        <begin position="27"/>
        <end position="76"/>
    </location>
</feature>
<gene>
    <name evidence="4" type="ORF">HF577_29030</name>
</gene>
<evidence type="ECO:0000256" key="2">
    <source>
        <dbReference type="SAM" id="SignalP"/>
    </source>
</evidence>
<keyword evidence="2" id="KW-0732">Signal</keyword>
<dbReference type="Pfam" id="PF05901">
    <property type="entry name" value="Excalibur"/>
    <property type="match status" value="1"/>
</dbReference>
<keyword evidence="5" id="KW-1185">Reference proteome</keyword>
<proteinExistence type="predicted"/>
<dbReference type="RefSeq" id="WP_169399167.1">
    <property type="nucleotide sequence ID" value="NZ_JAAXKY010000131.1"/>
</dbReference>
<protein>
    <submittedName>
        <fullName evidence="4">Excalibur calcium-binding domain-containing protein</fullName>
    </submittedName>
</protein>
<evidence type="ECO:0000313" key="5">
    <source>
        <dbReference type="Proteomes" id="UP001296706"/>
    </source>
</evidence>
<comment type="caution">
    <text evidence="4">The sequence shown here is derived from an EMBL/GenBank/DDBJ whole genome shotgun (WGS) entry which is preliminary data.</text>
</comment>
<feature type="signal peptide" evidence="2">
    <location>
        <begin position="1"/>
        <end position="26"/>
    </location>
</feature>
<evidence type="ECO:0000313" key="4">
    <source>
        <dbReference type="EMBL" id="NMH81125.1"/>
    </source>
</evidence>
<feature type="compositionally biased region" description="Basic and acidic residues" evidence="1">
    <location>
        <begin position="49"/>
        <end position="58"/>
    </location>
</feature>
<dbReference type="InterPro" id="IPR008613">
    <property type="entry name" value="Excalibur_Ca-bd_domain"/>
</dbReference>
<feature type="non-terminal residue" evidence="4">
    <location>
        <position position="76"/>
    </location>
</feature>
<evidence type="ECO:0000256" key="1">
    <source>
        <dbReference type="SAM" id="MobiDB-lite"/>
    </source>
</evidence>
<dbReference type="Proteomes" id="UP001296706">
    <property type="component" value="Unassembled WGS sequence"/>
</dbReference>
<organism evidence="4 5">
    <name type="scientific">Pseudonocardia xinjiangensis</name>
    <dbReference type="NCBI Taxonomy" id="75289"/>
    <lineage>
        <taxon>Bacteria</taxon>
        <taxon>Bacillati</taxon>
        <taxon>Actinomycetota</taxon>
        <taxon>Actinomycetes</taxon>
        <taxon>Pseudonocardiales</taxon>
        <taxon>Pseudonocardiaceae</taxon>
        <taxon>Pseudonocardia</taxon>
    </lineage>
</organism>
<evidence type="ECO:0000259" key="3">
    <source>
        <dbReference type="SMART" id="SM00894"/>
    </source>
</evidence>
<dbReference type="SMART" id="SM00894">
    <property type="entry name" value="Excalibur"/>
    <property type="match status" value="1"/>
</dbReference>
<dbReference type="EMBL" id="JAAXKY010000131">
    <property type="protein sequence ID" value="NMH81125.1"/>
    <property type="molecule type" value="Genomic_DNA"/>
</dbReference>
<feature type="domain" description="Excalibur calcium-binding" evidence="3">
    <location>
        <begin position="29"/>
        <end position="66"/>
    </location>
</feature>
<accession>A0ABX1RPU8</accession>
<sequence>MRIRNITVAAVLAAGAALPFAGIANAQQPDRDCSDFASQAEAQAAFDSRPGDPERLDADGNGIACESEFDEATTSP</sequence>
<reference evidence="4 5" key="1">
    <citation type="submission" date="2020-04" db="EMBL/GenBank/DDBJ databases">
        <authorList>
            <person name="Klaysubun C."/>
            <person name="Duangmal K."/>
            <person name="Lipun K."/>
        </authorList>
    </citation>
    <scope>NUCLEOTIDE SEQUENCE [LARGE SCALE GENOMIC DNA]</scope>
    <source>
        <strain evidence="4 5">JCM 11839</strain>
    </source>
</reference>
<name>A0ABX1RPU8_9PSEU</name>
<feature type="region of interest" description="Disordered" evidence="1">
    <location>
        <begin position="28"/>
        <end position="61"/>
    </location>
</feature>